<gene>
    <name evidence="1" type="ORF">EYUKI_225</name>
</gene>
<evidence type="ECO:0000313" key="2">
    <source>
        <dbReference type="Proteomes" id="UP000203939"/>
    </source>
</evidence>
<dbReference type="EMBL" id="KT207918">
    <property type="protein sequence ID" value="ALA46533.1"/>
    <property type="molecule type" value="Genomic_DNA"/>
</dbReference>
<dbReference type="InterPro" id="IPR055800">
    <property type="entry name" value="DUF7376"/>
</dbReference>
<dbReference type="Proteomes" id="UP000203939">
    <property type="component" value="Segment"/>
</dbReference>
<organism evidence="1 2">
    <name type="scientific">Bacillus phage Eyuki</name>
    <dbReference type="NCBI Taxonomy" id="1690431"/>
    <lineage>
        <taxon>Viruses</taxon>
        <taxon>Duplodnaviria</taxon>
        <taxon>Heunggongvirae</taxon>
        <taxon>Uroviricota</taxon>
        <taxon>Caudoviricetes</taxon>
        <taxon>Herelleviridae</taxon>
        <taxon>Bastillevirinae</taxon>
        <taxon>Wphvirus</taxon>
        <taxon>Wphvirus megatron</taxon>
    </lineage>
</organism>
<sequence length="211" mass="24063">MNKKTMLKNIATGEVVFVEVNRNGAVTVTIDVNHPTKEPTTNVYNEEFTLEDVVHQFVTSGWVDVTDKHAVFKHEVTVEVPMDIKKAIKDYSLASKEESAAKTKKDKIKKRIQEFMELHNLDSVQGVDGFEAKLSQTEKTGSTNNFTTYDMKAVKEILPTHQFNRVVKLNVDATKLRELMKESNMKKEVKDRLEDAKIYHGASSRFTVKQN</sequence>
<dbReference type="RefSeq" id="YP_009212165.1">
    <property type="nucleotide sequence ID" value="NC_028944.1"/>
</dbReference>
<name>A0A0K2FK80_9CAUD</name>
<reference evidence="1 2" key="1">
    <citation type="journal article" date="2015" name="Genome Announc.">
        <title>Genome Sequences of Two Bacillus cereus Group Bacteriophages, Eyuki and AvesoBmore.</title>
        <authorList>
            <person name="Erill I."/>
            <person name="Caruso S.M."/>
        </authorList>
    </citation>
    <scope>NUCLEOTIDE SEQUENCE [LARGE SCALE GENOMIC DNA]</scope>
</reference>
<proteinExistence type="predicted"/>
<protein>
    <submittedName>
        <fullName evidence="1">Uncharacterized protein</fullName>
    </submittedName>
</protein>
<dbReference type="KEGG" id="vg:26638453"/>
<evidence type="ECO:0000313" key="1">
    <source>
        <dbReference type="EMBL" id="ALA46533.1"/>
    </source>
</evidence>
<accession>A0A0K2FK80</accession>
<dbReference type="Pfam" id="PF24091">
    <property type="entry name" value="DUF7376"/>
    <property type="match status" value="1"/>
</dbReference>